<dbReference type="InterPro" id="IPR027806">
    <property type="entry name" value="HARBI1_dom"/>
</dbReference>
<dbReference type="GO" id="GO:0016787">
    <property type="term" value="F:hydrolase activity"/>
    <property type="evidence" value="ECO:0007669"/>
    <property type="project" value="UniProtKB-KW"/>
</dbReference>
<comment type="caution">
    <text evidence="9">The sequence shown here is derived from an EMBL/GenBank/DDBJ whole genome shotgun (WGS) entry which is preliminary data.</text>
</comment>
<name>A0A4Q1BUT6_TREME</name>
<dbReference type="OrthoDB" id="2575743at2759"/>
<evidence type="ECO:0000259" key="8">
    <source>
        <dbReference type="Pfam" id="PF13359"/>
    </source>
</evidence>
<evidence type="ECO:0000313" key="10">
    <source>
        <dbReference type="Proteomes" id="UP000289152"/>
    </source>
</evidence>
<keyword evidence="4" id="KW-0540">Nuclease</keyword>
<sequence>MPRSNHKQRMLRKIDHLIARILKNQPSQRLLRLCTTLRVYQQTIEEQRYYKRPAYRKDLPPSSIYSTCAEFYLINEAQHSHAFRITTAEMSRLDEMFGGDEVFRSVGTKPQAPSLYQLGLLVFRLAHGHDTATIARTFGISRGTVNQWTSRSLYAMCKRLKEVIRWPEPEERPRIKQHILDVHTIPHCLGFIDGIHINLDRAPAIGPASGSFHSRKERYGFNVLAAVDHRKRFTFLHWGFSARSSDMRLQQSMGPHLRPREYFDPGEFLLADSGFTCTTTIVPMYKRNQGELLLQPRKEYFNKKAAKARVAVEHAFGILKGRWQFLRNAKLRVGNKSDEARAHLMIQAAFMLHNLMITTWNDVLSAEEIRSGLGIEEPVQVRSIDGRREYPDLKSGHVRRERLVDEMLEYDPEQPEL</sequence>
<comment type="similarity">
    <text evidence="3">Belongs to the HARBI1 family.</text>
</comment>
<evidence type="ECO:0000256" key="7">
    <source>
        <dbReference type="ARBA" id="ARBA00023242"/>
    </source>
</evidence>
<dbReference type="GO" id="GO:0005634">
    <property type="term" value="C:nucleus"/>
    <property type="evidence" value="ECO:0007669"/>
    <property type="project" value="UniProtKB-SubCell"/>
</dbReference>
<keyword evidence="7" id="KW-0539">Nucleus</keyword>
<dbReference type="Pfam" id="PF13359">
    <property type="entry name" value="DDE_Tnp_4"/>
    <property type="match status" value="1"/>
</dbReference>
<evidence type="ECO:0000256" key="3">
    <source>
        <dbReference type="ARBA" id="ARBA00006958"/>
    </source>
</evidence>
<evidence type="ECO:0000256" key="2">
    <source>
        <dbReference type="ARBA" id="ARBA00004123"/>
    </source>
</evidence>
<dbReference type="EMBL" id="SDIL01000004">
    <property type="protein sequence ID" value="RXK41901.1"/>
    <property type="molecule type" value="Genomic_DNA"/>
</dbReference>
<reference evidence="9 10" key="1">
    <citation type="submission" date="2016-06" db="EMBL/GenBank/DDBJ databases">
        <title>Evolution of pathogenesis and genome organization in the Tremellales.</title>
        <authorList>
            <person name="Cuomo C."/>
            <person name="Litvintseva A."/>
            <person name="Heitman J."/>
            <person name="Chen Y."/>
            <person name="Sun S."/>
            <person name="Springer D."/>
            <person name="Dromer F."/>
            <person name="Young S."/>
            <person name="Zeng Q."/>
            <person name="Chapman S."/>
            <person name="Gujja S."/>
            <person name="Saif S."/>
            <person name="Birren B."/>
        </authorList>
    </citation>
    <scope>NUCLEOTIDE SEQUENCE [LARGE SCALE GENOMIC DNA]</scope>
    <source>
        <strain evidence="9 10">ATCC 28783</strain>
    </source>
</reference>
<accession>A0A4Q1BUT6</accession>
<dbReference type="Proteomes" id="UP000289152">
    <property type="component" value="Unassembled WGS sequence"/>
</dbReference>
<dbReference type="VEuPathDB" id="FungiDB:TREMEDRAFT_61809"/>
<comment type="cofactor">
    <cofactor evidence="1">
        <name>a divalent metal cation</name>
        <dbReference type="ChEBI" id="CHEBI:60240"/>
    </cofactor>
</comment>
<dbReference type="InterPro" id="IPR013324">
    <property type="entry name" value="RNA_pol_sigma_r3/r4-like"/>
</dbReference>
<gene>
    <name evidence="9" type="ORF">M231_00622</name>
</gene>
<dbReference type="GO" id="GO:0046872">
    <property type="term" value="F:metal ion binding"/>
    <property type="evidence" value="ECO:0007669"/>
    <property type="project" value="UniProtKB-KW"/>
</dbReference>
<keyword evidence="6" id="KW-0378">Hydrolase</keyword>
<organism evidence="9 10">
    <name type="scientific">Tremella mesenterica</name>
    <name type="common">Jelly fungus</name>
    <dbReference type="NCBI Taxonomy" id="5217"/>
    <lineage>
        <taxon>Eukaryota</taxon>
        <taxon>Fungi</taxon>
        <taxon>Dikarya</taxon>
        <taxon>Basidiomycota</taxon>
        <taxon>Agaricomycotina</taxon>
        <taxon>Tremellomycetes</taxon>
        <taxon>Tremellales</taxon>
        <taxon>Tremellaceae</taxon>
        <taxon>Tremella</taxon>
    </lineage>
</organism>
<dbReference type="SUPFAM" id="SSF88659">
    <property type="entry name" value="Sigma3 and sigma4 domains of RNA polymerase sigma factors"/>
    <property type="match status" value="1"/>
</dbReference>
<evidence type="ECO:0000256" key="4">
    <source>
        <dbReference type="ARBA" id="ARBA00022722"/>
    </source>
</evidence>
<evidence type="ECO:0000256" key="6">
    <source>
        <dbReference type="ARBA" id="ARBA00022801"/>
    </source>
</evidence>
<dbReference type="InParanoid" id="A0A4Q1BUT6"/>
<protein>
    <recommendedName>
        <fullName evidence="8">DDE Tnp4 domain-containing protein</fullName>
    </recommendedName>
</protein>
<dbReference type="GO" id="GO:0004518">
    <property type="term" value="F:nuclease activity"/>
    <property type="evidence" value="ECO:0007669"/>
    <property type="project" value="UniProtKB-KW"/>
</dbReference>
<dbReference type="AlphaFoldDB" id="A0A4Q1BUT6"/>
<evidence type="ECO:0000256" key="1">
    <source>
        <dbReference type="ARBA" id="ARBA00001968"/>
    </source>
</evidence>
<dbReference type="PANTHER" id="PTHR22930">
    <property type="match status" value="1"/>
</dbReference>
<evidence type="ECO:0000256" key="5">
    <source>
        <dbReference type="ARBA" id="ARBA00022723"/>
    </source>
</evidence>
<comment type="subcellular location">
    <subcellularLocation>
        <location evidence="2">Nucleus</location>
    </subcellularLocation>
</comment>
<feature type="domain" description="DDE Tnp4" evidence="8">
    <location>
        <begin position="192"/>
        <end position="354"/>
    </location>
</feature>
<evidence type="ECO:0000313" key="9">
    <source>
        <dbReference type="EMBL" id="RXK41901.1"/>
    </source>
</evidence>
<dbReference type="PANTHER" id="PTHR22930:SF85">
    <property type="entry name" value="GH03217P-RELATED"/>
    <property type="match status" value="1"/>
</dbReference>
<dbReference type="InterPro" id="IPR045249">
    <property type="entry name" value="HARBI1-like"/>
</dbReference>
<keyword evidence="5" id="KW-0479">Metal-binding</keyword>
<keyword evidence="10" id="KW-1185">Reference proteome</keyword>
<proteinExistence type="inferred from homology"/>